<comment type="function">
    <text evidence="2 10">Catalyzes the isomerization of sedoheptulose 7-phosphate in D-glycero-D-manno-heptose 7-phosphate.</text>
</comment>
<evidence type="ECO:0000313" key="12">
    <source>
        <dbReference type="EMBL" id="AWB67050.1"/>
    </source>
</evidence>
<dbReference type="GO" id="GO:0005975">
    <property type="term" value="P:carbohydrate metabolic process"/>
    <property type="evidence" value="ECO:0007669"/>
    <property type="project" value="UniProtKB-UniRule"/>
</dbReference>
<evidence type="ECO:0000256" key="4">
    <source>
        <dbReference type="ARBA" id="ARBA00009894"/>
    </source>
</evidence>
<dbReference type="PANTHER" id="PTHR30390:SF6">
    <property type="entry name" value="DNAA INITIATOR-ASSOCIATING PROTEIN DIAA"/>
    <property type="match status" value="1"/>
</dbReference>
<dbReference type="GO" id="GO:0008968">
    <property type="term" value="F:D-sedoheptulose 7-phosphate isomerase activity"/>
    <property type="evidence" value="ECO:0007669"/>
    <property type="project" value="UniProtKB-UniRule"/>
</dbReference>
<keyword evidence="8 10" id="KW-0413">Isomerase</keyword>
<dbReference type="KEGG" id="cate:C2869_11665"/>
<comment type="subcellular location">
    <subcellularLocation>
        <location evidence="3 10">Cytoplasm</location>
    </subcellularLocation>
</comment>
<dbReference type="OrthoDB" id="9810929at2"/>
<name>A0A2S0VSH2_9ALTE</name>
<evidence type="ECO:0000256" key="1">
    <source>
        <dbReference type="ARBA" id="ARBA00000348"/>
    </source>
</evidence>
<evidence type="ECO:0000256" key="8">
    <source>
        <dbReference type="ARBA" id="ARBA00023235"/>
    </source>
</evidence>
<feature type="binding site" evidence="10">
    <location>
        <position position="60"/>
    </location>
    <ligand>
        <name>Zn(2+)</name>
        <dbReference type="ChEBI" id="CHEBI:29105"/>
    </ligand>
</feature>
<dbReference type="GO" id="GO:0008270">
    <property type="term" value="F:zinc ion binding"/>
    <property type="evidence" value="ECO:0007669"/>
    <property type="project" value="UniProtKB-UniRule"/>
</dbReference>
<dbReference type="InterPro" id="IPR050099">
    <property type="entry name" value="SIS_GmhA/DiaA_subfam"/>
</dbReference>
<evidence type="ECO:0000256" key="3">
    <source>
        <dbReference type="ARBA" id="ARBA00004496"/>
    </source>
</evidence>
<feature type="binding site" evidence="10">
    <location>
        <position position="124"/>
    </location>
    <ligand>
        <name>substrate</name>
    </ligand>
</feature>
<dbReference type="GO" id="GO:0097367">
    <property type="term" value="F:carbohydrate derivative binding"/>
    <property type="evidence" value="ECO:0007669"/>
    <property type="project" value="InterPro"/>
</dbReference>
<feature type="binding site" evidence="10">
    <location>
        <position position="64"/>
    </location>
    <ligand>
        <name>Zn(2+)</name>
        <dbReference type="ChEBI" id="CHEBI:29105"/>
    </ligand>
</feature>
<dbReference type="InterPro" id="IPR001347">
    <property type="entry name" value="SIS_dom"/>
</dbReference>
<comment type="pathway">
    <text evidence="10">Carbohydrate biosynthesis; D-glycero-D-manno-heptose 7-phosphate biosynthesis; D-glycero-alpha-D-manno-heptose 7-phosphate and D-glycero-beta-D-manno-heptose 7-phosphate from sedoheptulose 7-phosphate: step 1/1.</text>
</comment>
<dbReference type="InterPro" id="IPR004515">
    <property type="entry name" value="Phosphoheptose_Isoase"/>
</dbReference>
<feature type="binding site" evidence="10">
    <location>
        <begin position="93"/>
        <end position="94"/>
    </location>
    <ligand>
        <name>substrate</name>
    </ligand>
</feature>
<evidence type="ECO:0000256" key="2">
    <source>
        <dbReference type="ARBA" id="ARBA00003172"/>
    </source>
</evidence>
<dbReference type="HAMAP" id="MF_00067">
    <property type="entry name" value="GmhA"/>
    <property type="match status" value="1"/>
</dbReference>
<organism evidence="12 13">
    <name type="scientific">Saccharobesus litoralis</name>
    <dbReference type="NCBI Taxonomy" id="2172099"/>
    <lineage>
        <taxon>Bacteria</taxon>
        <taxon>Pseudomonadati</taxon>
        <taxon>Pseudomonadota</taxon>
        <taxon>Gammaproteobacteria</taxon>
        <taxon>Alteromonadales</taxon>
        <taxon>Alteromonadaceae</taxon>
        <taxon>Saccharobesus</taxon>
    </lineage>
</organism>
<dbReference type="InterPro" id="IPR035461">
    <property type="entry name" value="GmhA/DiaA"/>
</dbReference>
<dbReference type="CDD" id="cd05006">
    <property type="entry name" value="SIS_GmhA"/>
    <property type="match status" value="1"/>
</dbReference>
<keyword evidence="5 10" id="KW-0963">Cytoplasm</keyword>
<dbReference type="GO" id="GO:2001061">
    <property type="term" value="P:D-glycero-D-manno-heptose 7-phosphate biosynthetic process"/>
    <property type="evidence" value="ECO:0007669"/>
    <property type="project" value="UniProtKB-UniPathway"/>
</dbReference>
<accession>A0A2S0VSH2</accession>
<comment type="similarity">
    <text evidence="4 10">Belongs to the SIS family. GmhA subfamily.</text>
</comment>
<comment type="cofactor">
    <cofactor evidence="10">
        <name>Zn(2+)</name>
        <dbReference type="ChEBI" id="CHEBI:29105"/>
    </cofactor>
    <text evidence="10">Binds 1 zinc ion per subunit.</text>
</comment>
<dbReference type="Proteomes" id="UP000244441">
    <property type="component" value="Chromosome"/>
</dbReference>
<dbReference type="GO" id="GO:0005737">
    <property type="term" value="C:cytoplasm"/>
    <property type="evidence" value="ECO:0007669"/>
    <property type="project" value="UniProtKB-SubCell"/>
</dbReference>
<sequence>MTDLQQLFERNLQAHQDVFAKLPVLAPQISQLTQRCYQALQQGGKILFMGNGGSAADSQHLAAEFVVRYKKERRALASIALTTDTSILTAGGNDYGFNQVFARQVEALAKPEDIVIGITTSGQSPNINLALEAANNIGAYSVAFTGRDGGAVKDIAQLSLIVPSDVTAHIQEAHIFIGHYICEAIDELVTAGSDS</sequence>
<comment type="subunit">
    <text evidence="10">Homotetramer.</text>
</comment>
<keyword evidence="13" id="KW-1185">Reference proteome</keyword>
<evidence type="ECO:0000256" key="9">
    <source>
        <dbReference type="ARBA" id="ARBA00023277"/>
    </source>
</evidence>
<evidence type="ECO:0000256" key="10">
    <source>
        <dbReference type="HAMAP-Rule" id="MF_00067"/>
    </source>
</evidence>
<gene>
    <name evidence="10" type="primary">gmhA</name>
    <name evidence="12" type="ORF">C2869_11665</name>
</gene>
<keyword evidence="6 10" id="KW-0479">Metal-binding</keyword>
<protein>
    <recommendedName>
        <fullName evidence="10">Phosphoheptose isomerase</fullName>
        <ecNumber evidence="10">5.3.1.28</ecNumber>
    </recommendedName>
    <alternativeName>
        <fullName evidence="10">Sedoheptulose 7-phosphate isomerase</fullName>
    </alternativeName>
</protein>
<feature type="binding site" evidence="10">
    <location>
        <position position="179"/>
    </location>
    <ligand>
        <name>Zn(2+)</name>
        <dbReference type="ChEBI" id="CHEBI:29105"/>
    </ligand>
</feature>
<feature type="domain" description="SIS" evidence="11">
    <location>
        <begin position="36"/>
        <end position="195"/>
    </location>
</feature>
<dbReference type="Gene3D" id="3.40.50.10490">
    <property type="entry name" value="Glucose-6-phosphate isomerase like protein, domain 1"/>
    <property type="match status" value="1"/>
</dbReference>
<reference evidence="12 13" key="1">
    <citation type="submission" date="2018-01" db="EMBL/GenBank/DDBJ databases">
        <title>Genome sequence of a Cantenovulum-like bacteria.</title>
        <authorList>
            <person name="Tan W.R."/>
            <person name="Lau N.-S."/>
            <person name="Go F."/>
            <person name="Amirul A.-A.A."/>
        </authorList>
    </citation>
    <scope>NUCLEOTIDE SEQUENCE [LARGE SCALE GENOMIC DNA]</scope>
    <source>
        <strain evidence="12 13">CCB-QB4</strain>
    </source>
</reference>
<dbReference type="InterPro" id="IPR046348">
    <property type="entry name" value="SIS_dom_sf"/>
</dbReference>
<evidence type="ECO:0000256" key="7">
    <source>
        <dbReference type="ARBA" id="ARBA00022833"/>
    </source>
</evidence>
<dbReference type="SUPFAM" id="SSF53697">
    <property type="entry name" value="SIS domain"/>
    <property type="match status" value="1"/>
</dbReference>
<feature type="binding site" evidence="10">
    <location>
        <position position="171"/>
    </location>
    <ligand>
        <name>substrate</name>
    </ligand>
</feature>
<evidence type="ECO:0000259" key="11">
    <source>
        <dbReference type="PROSITE" id="PS51464"/>
    </source>
</evidence>
<feature type="binding site" evidence="10">
    <location>
        <begin position="51"/>
        <end position="53"/>
    </location>
    <ligand>
        <name>substrate</name>
    </ligand>
</feature>
<feature type="binding site" evidence="10">
    <location>
        <position position="171"/>
    </location>
    <ligand>
        <name>Zn(2+)</name>
        <dbReference type="ChEBI" id="CHEBI:29105"/>
    </ligand>
</feature>
<evidence type="ECO:0000256" key="5">
    <source>
        <dbReference type="ARBA" id="ARBA00022490"/>
    </source>
</evidence>
<dbReference type="UniPathway" id="UPA00041">
    <property type="reaction ID" value="UER00436"/>
</dbReference>
<keyword evidence="9 10" id="KW-0119">Carbohydrate metabolism</keyword>
<evidence type="ECO:0000313" key="13">
    <source>
        <dbReference type="Proteomes" id="UP000244441"/>
    </source>
</evidence>
<dbReference type="EC" id="5.3.1.28" evidence="10"/>
<comment type="miscellaneous">
    <text evidence="10">The reaction produces a racemic mixture of D-glycero-alpha-D-manno-heptose 7-phosphate and D-glycero-beta-D-manno-heptose 7-phosphate.</text>
</comment>
<feature type="binding site" evidence="10">
    <location>
        <position position="64"/>
    </location>
    <ligand>
        <name>substrate</name>
    </ligand>
</feature>
<dbReference type="Pfam" id="PF13580">
    <property type="entry name" value="SIS_2"/>
    <property type="match status" value="1"/>
</dbReference>
<evidence type="ECO:0000256" key="6">
    <source>
        <dbReference type="ARBA" id="ARBA00022723"/>
    </source>
</evidence>
<dbReference type="PROSITE" id="PS51464">
    <property type="entry name" value="SIS"/>
    <property type="match status" value="1"/>
</dbReference>
<dbReference type="EMBL" id="CP026604">
    <property type="protein sequence ID" value="AWB67050.1"/>
    <property type="molecule type" value="Genomic_DNA"/>
</dbReference>
<comment type="catalytic activity">
    <reaction evidence="1 10">
        <text>2 D-sedoheptulose 7-phosphate = D-glycero-alpha-D-manno-heptose 7-phosphate + D-glycero-beta-D-manno-heptose 7-phosphate</text>
        <dbReference type="Rhea" id="RHEA:27489"/>
        <dbReference type="ChEBI" id="CHEBI:57483"/>
        <dbReference type="ChEBI" id="CHEBI:60203"/>
        <dbReference type="ChEBI" id="CHEBI:60204"/>
        <dbReference type="EC" id="5.3.1.28"/>
    </reaction>
</comment>
<dbReference type="AlphaFoldDB" id="A0A2S0VSH2"/>
<dbReference type="RefSeq" id="WP_108603099.1">
    <property type="nucleotide sequence ID" value="NZ_CP026604.1"/>
</dbReference>
<feature type="binding site" evidence="10">
    <location>
        <begin position="119"/>
        <end position="121"/>
    </location>
    <ligand>
        <name>substrate</name>
    </ligand>
</feature>
<dbReference type="PANTHER" id="PTHR30390">
    <property type="entry name" value="SEDOHEPTULOSE 7-PHOSPHATE ISOMERASE / DNAA INITIATOR-ASSOCIATING FACTOR FOR REPLICATION INITIATION"/>
    <property type="match status" value="1"/>
</dbReference>
<proteinExistence type="inferred from homology"/>
<keyword evidence="7 10" id="KW-0862">Zinc</keyword>